<dbReference type="RefSeq" id="WP_065318904.1">
    <property type="nucleotide sequence ID" value="NZ_CP017477.1"/>
</dbReference>
<reference evidence="3" key="1">
    <citation type="submission" date="2016-02" db="EMBL/GenBank/DDBJ databases">
        <authorList>
            <person name="Shin S.-K."/>
            <person name="Yi H."/>
            <person name="Kim E."/>
        </authorList>
    </citation>
    <scope>NUCLEOTIDE SEQUENCE [LARGE SCALE GENOMIC DNA]</scope>
    <source>
        <strain evidence="3">LPB0003</strain>
    </source>
</reference>
<organism evidence="2 3">
    <name type="scientific">Polaribacter vadi</name>
    <dbReference type="NCBI Taxonomy" id="1774273"/>
    <lineage>
        <taxon>Bacteria</taxon>
        <taxon>Pseudomonadati</taxon>
        <taxon>Bacteroidota</taxon>
        <taxon>Flavobacteriia</taxon>
        <taxon>Flavobacteriales</taxon>
        <taxon>Flavobacteriaceae</taxon>
    </lineage>
</organism>
<dbReference type="AlphaFoldDB" id="A0A1B8TX58"/>
<accession>A0A1B8TX58</accession>
<dbReference type="PANTHER" id="PTHR30231">
    <property type="entry name" value="DNA POLYMERASE III SUBUNIT EPSILON"/>
    <property type="match status" value="1"/>
</dbReference>
<proteinExistence type="predicted"/>
<dbReference type="InterPro" id="IPR012337">
    <property type="entry name" value="RNaseH-like_sf"/>
</dbReference>
<dbReference type="GO" id="GO:0008408">
    <property type="term" value="F:3'-5' exonuclease activity"/>
    <property type="evidence" value="ECO:0007669"/>
    <property type="project" value="TreeGrafter"/>
</dbReference>
<evidence type="ECO:0000313" key="3">
    <source>
        <dbReference type="Proteomes" id="UP000092584"/>
    </source>
</evidence>
<dbReference type="SMART" id="SM00479">
    <property type="entry name" value="EXOIII"/>
    <property type="match status" value="1"/>
</dbReference>
<dbReference type="GO" id="GO:0005829">
    <property type="term" value="C:cytosol"/>
    <property type="evidence" value="ECO:0007669"/>
    <property type="project" value="TreeGrafter"/>
</dbReference>
<dbReference type="Pfam" id="PF20600">
    <property type="entry name" value="ExoX-like_C"/>
    <property type="match status" value="1"/>
</dbReference>
<feature type="domain" description="Exonuclease" evidence="1">
    <location>
        <begin position="8"/>
        <end position="174"/>
    </location>
</feature>
<evidence type="ECO:0000313" key="2">
    <source>
        <dbReference type="EMBL" id="OBY64154.1"/>
    </source>
</evidence>
<gene>
    <name evidence="2" type="ORF">LPB3_07060</name>
</gene>
<dbReference type="Pfam" id="PF00929">
    <property type="entry name" value="RNase_T"/>
    <property type="match status" value="1"/>
</dbReference>
<comment type="caution">
    <text evidence="2">The sequence shown here is derived from an EMBL/GenBank/DDBJ whole genome shotgun (WGS) entry which is preliminary data.</text>
</comment>
<dbReference type="GO" id="GO:0045004">
    <property type="term" value="P:DNA replication proofreading"/>
    <property type="evidence" value="ECO:0007669"/>
    <property type="project" value="TreeGrafter"/>
</dbReference>
<sequence length="275" mass="30859">MNLKLKQPIVFFDLETTGVNIAKDRIVEISILKVFPNGNKESKTWLVNPEVEIPAESTAVHGITNEKVAGEPTFKELAAKINKMITGCDLAGFNSNRFDIPLLAEELMRVGIDFDMNGRKAIDVQVIFHKKEQRTLGAGYQFYCGKELEGAHGAEADTNATYEILLAQVEKYGDIGNTVEALSEYSTHGERADFAGFILMNDDKQEIFSFGKYKGRTVEEVFVENPGYNNWIQNADFPLYTKKVLKGIKERMSAPKDTMSDADKLTALQQKFNLR</sequence>
<name>A0A1B8TX58_9FLAO</name>
<evidence type="ECO:0000259" key="1">
    <source>
        <dbReference type="SMART" id="SM00479"/>
    </source>
</evidence>
<dbReference type="InterPro" id="IPR046768">
    <property type="entry name" value="ExoX-like_C"/>
</dbReference>
<protein>
    <submittedName>
        <fullName evidence="2">DNA polymerase III subunit epsilon</fullName>
    </submittedName>
</protein>
<keyword evidence="3" id="KW-1185">Reference proteome</keyword>
<dbReference type="InterPro" id="IPR013520">
    <property type="entry name" value="Ribonucl_H"/>
</dbReference>
<dbReference type="PANTHER" id="PTHR30231:SF41">
    <property type="entry name" value="DNA POLYMERASE III SUBUNIT EPSILON"/>
    <property type="match status" value="1"/>
</dbReference>
<dbReference type="Gene3D" id="3.30.420.10">
    <property type="entry name" value="Ribonuclease H-like superfamily/Ribonuclease H"/>
    <property type="match status" value="1"/>
</dbReference>
<dbReference type="OrthoDB" id="9791657at2"/>
<dbReference type="SUPFAM" id="SSF53098">
    <property type="entry name" value="Ribonuclease H-like"/>
    <property type="match status" value="1"/>
</dbReference>
<dbReference type="STRING" id="1774273.LPB03_05435"/>
<dbReference type="InterPro" id="IPR036397">
    <property type="entry name" value="RNaseH_sf"/>
</dbReference>
<dbReference type="GO" id="GO:0003676">
    <property type="term" value="F:nucleic acid binding"/>
    <property type="evidence" value="ECO:0007669"/>
    <property type="project" value="InterPro"/>
</dbReference>
<dbReference type="EMBL" id="LSFM01000022">
    <property type="protein sequence ID" value="OBY64154.1"/>
    <property type="molecule type" value="Genomic_DNA"/>
</dbReference>
<dbReference type="KEGG" id="pob:LPB03_05435"/>
<dbReference type="CDD" id="cd06127">
    <property type="entry name" value="DEDDh"/>
    <property type="match status" value="1"/>
</dbReference>
<dbReference type="Proteomes" id="UP000092584">
    <property type="component" value="Unassembled WGS sequence"/>
</dbReference>